<keyword evidence="2" id="KW-0223">Dioxygenase</keyword>
<dbReference type="Proteomes" id="UP000183210">
    <property type="component" value="Unassembled WGS sequence"/>
</dbReference>
<gene>
    <name evidence="5" type="ORF">SAMN05216409_10772</name>
</gene>
<evidence type="ECO:0000313" key="5">
    <source>
        <dbReference type="EMBL" id="SEQ62566.1"/>
    </source>
</evidence>
<dbReference type="RefSeq" id="WP_074825711.1">
    <property type="nucleotide sequence ID" value="NZ_FOEV01000007.1"/>
</dbReference>
<reference evidence="5 6" key="1">
    <citation type="submission" date="2016-10" db="EMBL/GenBank/DDBJ databases">
        <authorList>
            <person name="Varghese N."/>
            <person name="Submissions S."/>
        </authorList>
    </citation>
    <scope>NUCLEOTIDE SEQUENCE [LARGE SCALE GENOMIC DNA]</scope>
    <source>
        <strain evidence="5 6">LMG 21974</strain>
    </source>
</reference>
<organism evidence="5 6">
    <name type="scientific">Pseudomonas lutea</name>
    <dbReference type="NCBI Taxonomy" id="243924"/>
    <lineage>
        <taxon>Bacteria</taxon>
        <taxon>Pseudomonadati</taxon>
        <taxon>Pseudomonadota</taxon>
        <taxon>Gammaproteobacteria</taxon>
        <taxon>Pseudomonadales</taxon>
        <taxon>Pseudomonadaceae</taxon>
        <taxon>Pseudomonas</taxon>
    </lineage>
</organism>
<comment type="cofactor">
    <cofactor evidence="1">
        <name>L-ascorbate</name>
        <dbReference type="ChEBI" id="CHEBI:38290"/>
    </cofactor>
</comment>
<accession>A0A9X8QJR1</accession>
<comment type="caution">
    <text evidence="5">The sequence shown here is derived from an EMBL/GenBank/DDBJ whole genome shotgun (WGS) entry which is preliminary data.</text>
</comment>
<evidence type="ECO:0000256" key="1">
    <source>
        <dbReference type="ARBA" id="ARBA00001961"/>
    </source>
</evidence>
<dbReference type="GO" id="GO:0031418">
    <property type="term" value="F:L-ascorbic acid binding"/>
    <property type="evidence" value="ECO:0007669"/>
    <property type="project" value="InterPro"/>
</dbReference>
<proteinExistence type="predicted"/>
<dbReference type="InterPro" id="IPR006620">
    <property type="entry name" value="Pro_4_hyd_alph"/>
</dbReference>
<evidence type="ECO:0000313" key="6">
    <source>
        <dbReference type="Proteomes" id="UP000183210"/>
    </source>
</evidence>
<dbReference type="InterPro" id="IPR044862">
    <property type="entry name" value="Pro_4_hyd_alph_FE2OG_OXY"/>
</dbReference>
<feature type="domain" description="Prolyl 4-hydroxylase alpha subunit" evidence="4">
    <location>
        <begin position="21"/>
        <end position="247"/>
    </location>
</feature>
<sequence length="259" mass="29037">MMLEKQRLETSSINALANEEVMAIHVRQFIPQELASKIAQQILGQGFESYLNALNAPSIGRIGMAFYEAENQPPRLADYFESVYENIEELRRRCQPYLSPIDLLRCTLDEVWPAGARLQTLYGRKMYVGLSRVVKPGVRFLAHHDIFAKDAPQSTEAMSLEAQMACNVYLNMPSEGGALQLWRTELTPDQFDALRGTSYGIDPTLLGPPDVEIRPEPGDLILFNSRKMHAVTPGSDHLRLSLSCFVGYRGAGSPLTFWS</sequence>
<evidence type="ECO:0000256" key="3">
    <source>
        <dbReference type="ARBA" id="ARBA00023002"/>
    </source>
</evidence>
<dbReference type="Pfam" id="PF13640">
    <property type="entry name" value="2OG-FeII_Oxy_3"/>
    <property type="match status" value="1"/>
</dbReference>
<dbReference type="GO" id="GO:0016705">
    <property type="term" value="F:oxidoreductase activity, acting on paired donors, with incorporation or reduction of molecular oxygen"/>
    <property type="evidence" value="ECO:0007669"/>
    <property type="project" value="InterPro"/>
</dbReference>
<dbReference type="GeneID" id="300267420"/>
<dbReference type="GO" id="GO:0051213">
    <property type="term" value="F:dioxygenase activity"/>
    <property type="evidence" value="ECO:0007669"/>
    <property type="project" value="UniProtKB-KW"/>
</dbReference>
<dbReference type="GO" id="GO:0005506">
    <property type="term" value="F:iron ion binding"/>
    <property type="evidence" value="ECO:0007669"/>
    <property type="project" value="InterPro"/>
</dbReference>
<evidence type="ECO:0000259" key="4">
    <source>
        <dbReference type="SMART" id="SM00702"/>
    </source>
</evidence>
<protein>
    <submittedName>
        <fullName evidence="5">2OG-Fe(II) oxygenase superfamily protein</fullName>
    </submittedName>
</protein>
<name>A0A9X8QJR1_9PSED</name>
<evidence type="ECO:0000256" key="2">
    <source>
        <dbReference type="ARBA" id="ARBA00022964"/>
    </source>
</evidence>
<dbReference type="Gene3D" id="2.60.120.620">
    <property type="entry name" value="q2cbj1_9rhob like domain"/>
    <property type="match status" value="1"/>
</dbReference>
<dbReference type="SMART" id="SM00702">
    <property type="entry name" value="P4Hc"/>
    <property type="match status" value="1"/>
</dbReference>
<dbReference type="AlphaFoldDB" id="A0A9X8QJR1"/>
<dbReference type="EMBL" id="FOEV01000007">
    <property type="protein sequence ID" value="SEQ62566.1"/>
    <property type="molecule type" value="Genomic_DNA"/>
</dbReference>
<keyword evidence="3" id="KW-0560">Oxidoreductase</keyword>